<dbReference type="InterPro" id="IPR046235">
    <property type="entry name" value="DUF6268"/>
</dbReference>
<dbReference type="KEGG" id="amob:HG15A2_23100"/>
<name>A0A517MVX0_9BACT</name>
<organism evidence="2 3">
    <name type="scientific">Adhaeretor mobilis</name>
    <dbReference type="NCBI Taxonomy" id="1930276"/>
    <lineage>
        <taxon>Bacteria</taxon>
        <taxon>Pseudomonadati</taxon>
        <taxon>Planctomycetota</taxon>
        <taxon>Planctomycetia</taxon>
        <taxon>Pirellulales</taxon>
        <taxon>Lacipirellulaceae</taxon>
        <taxon>Adhaeretor</taxon>
    </lineage>
</organism>
<evidence type="ECO:0000313" key="2">
    <source>
        <dbReference type="EMBL" id="QDS99021.1"/>
    </source>
</evidence>
<dbReference type="Proteomes" id="UP000319852">
    <property type="component" value="Chromosome"/>
</dbReference>
<dbReference type="Pfam" id="PF19783">
    <property type="entry name" value="DUF6268"/>
    <property type="match status" value="1"/>
</dbReference>
<proteinExistence type="predicted"/>
<dbReference type="RefSeq" id="WP_145060308.1">
    <property type="nucleotide sequence ID" value="NZ_CP036263.1"/>
</dbReference>
<gene>
    <name evidence="2" type="ORF">HG15A2_23100</name>
</gene>
<keyword evidence="3" id="KW-1185">Reference proteome</keyword>
<reference evidence="2 3" key="1">
    <citation type="submission" date="2019-02" db="EMBL/GenBank/DDBJ databases">
        <title>Deep-cultivation of Planctomycetes and their phenomic and genomic characterization uncovers novel biology.</title>
        <authorList>
            <person name="Wiegand S."/>
            <person name="Jogler M."/>
            <person name="Boedeker C."/>
            <person name="Pinto D."/>
            <person name="Vollmers J."/>
            <person name="Rivas-Marin E."/>
            <person name="Kohn T."/>
            <person name="Peeters S.H."/>
            <person name="Heuer A."/>
            <person name="Rast P."/>
            <person name="Oberbeckmann S."/>
            <person name="Bunk B."/>
            <person name="Jeske O."/>
            <person name="Meyerdierks A."/>
            <person name="Storesund J.E."/>
            <person name="Kallscheuer N."/>
            <person name="Luecker S."/>
            <person name="Lage O.M."/>
            <person name="Pohl T."/>
            <person name="Merkel B.J."/>
            <person name="Hornburger P."/>
            <person name="Mueller R.-W."/>
            <person name="Bruemmer F."/>
            <person name="Labrenz M."/>
            <person name="Spormann A.M."/>
            <person name="Op den Camp H."/>
            <person name="Overmann J."/>
            <person name="Amann R."/>
            <person name="Jetten M.S.M."/>
            <person name="Mascher T."/>
            <person name="Medema M.H."/>
            <person name="Devos D.P."/>
            <person name="Kaster A.-K."/>
            <person name="Ovreas L."/>
            <person name="Rohde M."/>
            <person name="Galperin M.Y."/>
            <person name="Jogler C."/>
        </authorList>
    </citation>
    <scope>NUCLEOTIDE SEQUENCE [LARGE SCALE GENOMIC DNA]</scope>
    <source>
        <strain evidence="2 3">HG15A2</strain>
    </source>
</reference>
<dbReference type="EMBL" id="CP036263">
    <property type="protein sequence ID" value="QDS99021.1"/>
    <property type="molecule type" value="Genomic_DNA"/>
</dbReference>
<dbReference type="OrthoDB" id="249490at2"/>
<protein>
    <recommendedName>
        <fullName evidence="1">DUF6268 domain-containing protein</fullName>
    </recommendedName>
</protein>
<dbReference type="AlphaFoldDB" id="A0A517MVX0"/>
<evidence type="ECO:0000313" key="3">
    <source>
        <dbReference type="Proteomes" id="UP000319852"/>
    </source>
</evidence>
<sequence length="425" mass="46053">MVCLAPLGSTLLCDIDLPTKQSHLRLLRFVLWIALATANGLAGSCIAQEDDSNVSWDGSYLPKVIPGATHGTLLQSNPVVGTSAVRATSASGYKSVGQSVLPTRTAPTGVTSTSEIIMLDELVPLDTTPIRTASLNTQTIPNGTELVDPQATQTPGSQLPPGTRNGVFQKIRMSGTWAPTLTDDPDALGVTDLDTSVVLGFPFLRIDTPLLVTPRFGIHFFDNAASNDLPSRVYDVSTEFRHLRRFGAGPWAMDAAVSVGYYSDFDQDSGDAIRVNGRLLGVYESSPAAKWIFGAVYLNRAGTNLLPAAGLIYTPDDATKYELIFPRPRAAWQLAGSQPNDQRWFYVGGEFGGGVWSITRPSTGMLDTANYSDLRLITGIERKVIGGLSHHLEFGYVFYRKLEFERPAIETQLDDTVFVRAGISY</sequence>
<feature type="domain" description="DUF6268" evidence="1">
    <location>
        <begin position="224"/>
        <end position="408"/>
    </location>
</feature>
<accession>A0A517MVX0</accession>
<evidence type="ECO:0000259" key="1">
    <source>
        <dbReference type="Pfam" id="PF19783"/>
    </source>
</evidence>